<comment type="caution">
    <text evidence="3">The sequence shown here is derived from an EMBL/GenBank/DDBJ whole genome shotgun (WGS) entry which is preliminary data.</text>
</comment>
<protein>
    <recommendedName>
        <fullName evidence="2">Purple acid phosphatase N-terminal domain-containing protein</fullName>
    </recommendedName>
</protein>
<keyword evidence="1" id="KW-0732">Signal</keyword>
<dbReference type="Proteomes" id="UP000229056">
    <property type="component" value="Unassembled WGS sequence"/>
</dbReference>
<dbReference type="EMBL" id="PEZY01000004">
    <property type="protein sequence ID" value="PIS06391.1"/>
    <property type="molecule type" value="Genomic_DNA"/>
</dbReference>
<proteinExistence type="predicted"/>
<evidence type="ECO:0000313" key="4">
    <source>
        <dbReference type="Proteomes" id="UP000229056"/>
    </source>
</evidence>
<evidence type="ECO:0000259" key="2">
    <source>
        <dbReference type="Pfam" id="PF16656"/>
    </source>
</evidence>
<dbReference type="Gene3D" id="2.60.40.10">
    <property type="entry name" value="Immunoglobulins"/>
    <property type="match status" value="1"/>
</dbReference>
<organism evidence="3 4">
    <name type="scientific">Candidatus Buchananbacteria bacterium CG10_big_fil_rev_8_21_14_0_10_33_19</name>
    <dbReference type="NCBI Taxonomy" id="1974525"/>
    <lineage>
        <taxon>Bacteria</taxon>
        <taxon>Candidatus Buchananiibacteriota</taxon>
    </lineage>
</organism>
<dbReference type="InterPro" id="IPR003961">
    <property type="entry name" value="FN3_dom"/>
</dbReference>
<dbReference type="InterPro" id="IPR013783">
    <property type="entry name" value="Ig-like_fold"/>
</dbReference>
<evidence type="ECO:0000313" key="3">
    <source>
        <dbReference type="EMBL" id="PIS06391.1"/>
    </source>
</evidence>
<gene>
    <name evidence="3" type="ORF">COT80_00405</name>
</gene>
<dbReference type="Pfam" id="PF16656">
    <property type="entry name" value="Pur_ac_phosph_N"/>
    <property type="match status" value="1"/>
</dbReference>
<sequence length="511" mass="57428">MIIKRYTTIKMIFSLCLALALYTSLLTSSASAVTAVTISNVQTFISNQYVIIQFETDIPVKANIVYSDSSSFSSSFSYSGKPASIYELNEVTKHQLILNSAEVGGTKKIYYKFVDPFLHPFNSDVFILDLLPDSQKIEFKKDIYQIPIVDIYDIKPTSMRLKWSTNQPTTGKVYITNQGSMNMNRLIDYDYDQSFDDTNLSIQHDLLISGLSPSTTYYFGIQAFVGNNFAYTSAGNLGTASELWHNMRNFFADISSNSVIITWNFDHSNILPILEYGLTTSYGNKIETPVCQMSNGFSYDSCTATISNLASGTTYHYRVKHDTEYSPDKIFTTKTASSGVIKPTCSSWVYSNWNTCVNNQQTRTMMSASPTNCLGGTPILIQSCNSSSNINTGSYSKNVNSNFIKVNDNPSVYWLSADNKRYLFSNRAVFSSWFINNFNGLRNISQNEFDNIQSGENLTVKPGNNIKFDNSNIVYYVTDNNNICKTNDRSKLLFIIQSSFEADYKVTGNCL</sequence>
<feature type="domain" description="Purple acid phosphatase N-terminal" evidence="2">
    <location>
        <begin position="251"/>
        <end position="333"/>
    </location>
</feature>
<dbReference type="GO" id="GO:0003993">
    <property type="term" value="F:acid phosphatase activity"/>
    <property type="evidence" value="ECO:0007669"/>
    <property type="project" value="InterPro"/>
</dbReference>
<dbReference type="SUPFAM" id="SSF49265">
    <property type="entry name" value="Fibronectin type III"/>
    <property type="match status" value="1"/>
</dbReference>
<dbReference type="GO" id="GO:0046872">
    <property type="term" value="F:metal ion binding"/>
    <property type="evidence" value="ECO:0007669"/>
    <property type="project" value="InterPro"/>
</dbReference>
<dbReference type="AlphaFoldDB" id="A0A2H0W722"/>
<evidence type="ECO:0000256" key="1">
    <source>
        <dbReference type="SAM" id="SignalP"/>
    </source>
</evidence>
<name>A0A2H0W722_9BACT</name>
<dbReference type="InterPro" id="IPR015914">
    <property type="entry name" value="PAPs_N"/>
</dbReference>
<dbReference type="Gene3D" id="2.60.40.380">
    <property type="entry name" value="Purple acid phosphatase-like, N-terminal"/>
    <property type="match status" value="1"/>
</dbReference>
<accession>A0A2H0W722</accession>
<reference evidence="4" key="1">
    <citation type="submission" date="2017-09" db="EMBL/GenBank/DDBJ databases">
        <title>Depth-based differentiation of microbial function through sediment-hosted aquifers and enrichment of novel symbionts in the deep terrestrial subsurface.</title>
        <authorList>
            <person name="Probst A.J."/>
            <person name="Ladd B."/>
            <person name="Jarett J.K."/>
            <person name="Geller-Mcgrath D.E."/>
            <person name="Sieber C.M.K."/>
            <person name="Emerson J.B."/>
            <person name="Anantharaman K."/>
            <person name="Thomas B.C."/>
            <person name="Malmstrom R."/>
            <person name="Stieglmeier M."/>
            <person name="Klingl A."/>
            <person name="Woyke T."/>
            <person name="Ryan C.M."/>
            <person name="Banfield J.F."/>
        </authorList>
    </citation>
    <scope>NUCLEOTIDE SEQUENCE [LARGE SCALE GENOMIC DNA]</scope>
</reference>
<feature type="chain" id="PRO_5013850068" description="Purple acid phosphatase N-terminal domain-containing protein" evidence="1">
    <location>
        <begin position="33"/>
        <end position="511"/>
    </location>
</feature>
<dbReference type="CDD" id="cd00063">
    <property type="entry name" value="FN3"/>
    <property type="match status" value="1"/>
</dbReference>
<dbReference type="InterPro" id="IPR036116">
    <property type="entry name" value="FN3_sf"/>
</dbReference>
<feature type="signal peptide" evidence="1">
    <location>
        <begin position="1"/>
        <end position="32"/>
    </location>
</feature>